<evidence type="ECO:0000313" key="3">
    <source>
        <dbReference type="Proteomes" id="UP000187203"/>
    </source>
</evidence>
<proteinExistence type="predicted"/>
<sequence length="145" mass="16178">MAIKPAGPQTSGVPNTGMKLRKNETVPQNAASGISKTQRTFPEFIVGIVVERQVSPQSTQELLFLLEHIVHREKQQTQNDQYVEGTADNRRKLLTGPAGSLLNKRLNIVFIRNGKARQVFQSFYQLENILVILTVIANPANQQQA</sequence>
<keyword evidence="3" id="KW-1185">Reference proteome</keyword>
<dbReference type="AlphaFoldDB" id="A0A1R3L2C8"/>
<reference evidence="3" key="1">
    <citation type="submission" date="2013-09" db="EMBL/GenBank/DDBJ databases">
        <title>Corchorus olitorius genome sequencing.</title>
        <authorList>
            <person name="Alam M."/>
            <person name="Haque M.S."/>
            <person name="Islam M.S."/>
            <person name="Emdad E.M."/>
            <person name="Islam M.M."/>
            <person name="Ahmed B."/>
            <person name="Halim A."/>
            <person name="Hossen Q.M.M."/>
            <person name="Hossain M.Z."/>
            <person name="Ahmed R."/>
            <person name="Khan M.M."/>
            <person name="Islam R."/>
            <person name="Rashid M.M."/>
            <person name="Khan S.A."/>
            <person name="Rahman M.S."/>
            <person name="Alam M."/>
            <person name="Yahiya A.S."/>
            <person name="Khan M.S."/>
            <person name="Azam M.S."/>
            <person name="Haque T."/>
            <person name="Lashkar M.Z.H."/>
            <person name="Akhand A.I."/>
            <person name="Morshed G."/>
            <person name="Roy S."/>
            <person name="Uddin K.S."/>
            <person name="Rabeya T."/>
            <person name="Hossain A.S."/>
            <person name="Chowdhury A."/>
            <person name="Snigdha A.R."/>
            <person name="Mortoza M.S."/>
            <person name="Matin S.A."/>
            <person name="Hoque S.M.E."/>
            <person name="Islam M.K."/>
            <person name="Roy D.K."/>
            <person name="Haider R."/>
            <person name="Moosa M.M."/>
            <person name="Elias S.M."/>
            <person name="Hasan A.M."/>
            <person name="Jahan S."/>
            <person name="Shafiuddin M."/>
            <person name="Mahmood N."/>
            <person name="Shommy N.S."/>
        </authorList>
    </citation>
    <scope>NUCLEOTIDE SEQUENCE [LARGE SCALE GENOMIC DNA]</scope>
    <source>
        <strain evidence="3">cv. O-4</strain>
    </source>
</reference>
<dbReference type="Proteomes" id="UP000187203">
    <property type="component" value="Unassembled WGS sequence"/>
</dbReference>
<accession>A0A1R3L2C8</accession>
<dbReference type="EMBL" id="AWUE01004286">
    <property type="protein sequence ID" value="OMP13439.1"/>
    <property type="molecule type" value="Genomic_DNA"/>
</dbReference>
<gene>
    <name evidence="2" type="ORF">COLO4_01684</name>
</gene>
<name>A0A1R3L2C8_9ROSI</name>
<feature type="region of interest" description="Disordered" evidence="1">
    <location>
        <begin position="1"/>
        <end position="20"/>
    </location>
</feature>
<organism evidence="2 3">
    <name type="scientific">Corchorus olitorius</name>
    <dbReference type="NCBI Taxonomy" id="93759"/>
    <lineage>
        <taxon>Eukaryota</taxon>
        <taxon>Viridiplantae</taxon>
        <taxon>Streptophyta</taxon>
        <taxon>Embryophyta</taxon>
        <taxon>Tracheophyta</taxon>
        <taxon>Spermatophyta</taxon>
        <taxon>Magnoliopsida</taxon>
        <taxon>eudicotyledons</taxon>
        <taxon>Gunneridae</taxon>
        <taxon>Pentapetalae</taxon>
        <taxon>rosids</taxon>
        <taxon>malvids</taxon>
        <taxon>Malvales</taxon>
        <taxon>Malvaceae</taxon>
        <taxon>Grewioideae</taxon>
        <taxon>Apeibeae</taxon>
        <taxon>Corchorus</taxon>
    </lineage>
</organism>
<evidence type="ECO:0000313" key="2">
    <source>
        <dbReference type="EMBL" id="OMP13439.1"/>
    </source>
</evidence>
<comment type="caution">
    <text evidence="2">The sequence shown here is derived from an EMBL/GenBank/DDBJ whole genome shotgun (WGS) entry which is preliminary data.</text>
</comment>
<protein>
    <submittedName>
        <fullName evidence="2">Pleiotropic drug resistance, ABC transporter family protein</fullName>
    </submittedName>
</protein>
<evidence type="ECO:0000256" key="1">
    <source>
        <dbReference type="SAM" id="MobiDB-lite"/>
    </source>
</evidence>